<dbReference type="RefSeq" id="WP_021754060.1">
    <property type="nucleotide sequence ID" value="NC_022438.1"/>
</dbReference>
<reference evidence="3 4" key="1">
    <citation type="journal article" date="2013" name="Genome Announc.">
        <title>Complete Genome Sequence of Leifsonia xyli subsp. cynodontis Strain DSM46306, a Gram-Positive Bacterial Pathogen of Grasses.</title>
        <authorList>
            <person name="Monteiro-Vitorello C.B."/>
            <person name="Zerillo M.M."/>
            <person name="Van Sluys M.A."/>
            <person name="Camargo L.E."/>
            <person name="Kitajima J.P."/>
        </authorList>
    </citation>
    <scope>NUCLEOTIDE SEQUENCE [LARGE SCALE GENOMIC DNA]</scope>
    <source>
        <strain evidence="3 4">DSM 46306</strain>
    </source>
</reference>
<dbReference type="AlphaFoldDB" id="U3P6R7"/>
<proteinExistence type="predicted"/>
<dbReference type="KEGG" id="lxy:O159_04080"/>
<feature type="compositionally biased region" description="Low complexity" evidence="1">
    <location>
        <begin position="217"/>
        <end position="232"/>
    </location>
</feature>
<dbReference type="PATRIC" id="fig|1389489.3.peg.388"/>
<feature type="region of interest" description="Disordered" evidence="1">
    <location>
        <begin position="192"/>
        <end position="232"/>
    </location>
</feature>
<feature type="signal peptide" evidence="2">
    <location>
        <begin position="1"/>
        <end position="32"/>
    </location>
</feature>
<feature type="compositionally biased region" description="Low complexity" evidence="1">
    <location>
        <begin position="192"/>
        <end position="210"/>
    </location>
</feature>
<feature type="chain" id="PRO_5004647364" description="Bacterial Ig-like domain-containing protein" evidence="2">
    <location>
        <begin position="33"/>
        <end position="324"/>
    </location>
</feature>
<evidence type="ECO:0000313" key="4">
    <source>
        <dbReference type="Proteomes" id="UP000016743"/>
    </source>
</evidence>
<keyword evidence="2" id="KW-0732">Signal</keyword>
<name>U3P6R7_LEIXC</name>
<gene>
    <name evidence="3" type="ORF">O159_04080</name>
</gene>
<dbReference type="Proteomes" id="UP000016743">
    <property type="component" value="Chromosome"/>
</dbReference>
<sequence>MTHTASRLRRGLAIAVPLVIALSGLTMTPALATAPSTVPAAGATLPLLVATPTGLTLGAASDHGLDPGATTFALEATADGAATAATTLASTVSPPAATLEQATLTLKAVDAPGKATVSATLPGGVVWGTSDGQTRSIPVSTRAPSTLVWAFTAPGEYAVSVAAEARFSGADGTQSQSATAEPVTYRFEVSAPPQTVSTPVPSTPAPSASAPGPPTSPQAQALDTTASSAAGSAPAAKQDAAVVLVSSSSSAKAGDSLTLTATVAPVGAAGFVEFAEAEKPLGRIPVEPSTGGGQLHGRRADGRFPQLHRAVRSPRPRRVHHRFV</sequence>
<evidence type="ECO:0000256" key="2">
    <source>
        <dbReference type="SAM" id="SignalP"/>
    </source>
</evidence>
<dbReference type="STRING" id="1389489.O159_04080"/>
<keyword evidence="4" id="KW-1185">Reference proteome</keyword>
<organism evidence="3 4">
    <name type="scientific">Leifsonia xyli subsp. cynodontis DSM 46306</name>
    <dbReference type="NCBI Taxonomy" id="1389489"/>
    <lineage>
        <taxon>Bacteria</taxon>
        <taxon>Bacillati</taxon>
        <taxon>Actinomycetota</taxon>
        <taxon>Actinomycetes</taxon>
        <taxon>Micrococcales</taxon>
        <taxon>Microbacteriaceae</taxon>
        <taxon>Leifsonia</taxon>
    </lineage>
</organism>
<evidence type="ECO:0000313" key="3">
    <source>
        <dbReference type="EMBL" id="AGW40617.1"/>
    </source>
</evidence>
<evidence type="ECO:0008006" key="5">
    <source>
        <dbReference type="Google" id="ProtNLM"/>
    </source>
</evidence>
<dbReference type="EMBL" id="CP006734">
    <property type="protein sequence ID" value="AGW40617.1"/>
    <property type="molecule type" value="Genomic_DNA"/>
</dbReference>
<accession>U3P6R7</accession>
<dbReference type="HOGENOM" id="CLU_857361_0_0_11"/>
<evidence type="ECO:0000256" key="1">
    <source>
        <dbReference type="SAM" id="MobiDB-lite"/>
    </source>
</evidence>
<protein>
    <recommendedName>
        <fullName evidence="5">Bacterial Ig-like domain-containing protein</fullName>
    </recommendedName>
</protein>